<keyword evidence="2" id="KW-1185">Reference proteome</keyword>
<reference evidence="1" key="2">
    <citation type="submission" date="2018-04" db="EMBL/GenBank/DDBJ databases">
        <title>OnivRS2 (Oryza nivara Reference Sequence Version 2).</title>
        <authorList>
            <person name="Zhang J."/>
            <person name="Kudrna D."/>
            <person name="Lee S."/>
            <person name="Talag J."/>
            <person name="Rajasekar S."/>
            <person name="Welchert J."/>
            <person name="Hsing Y.-I."/>
            <person name="Wing R.A."/>
        </authorList>
    </citation>
    <scope>NUCLEOTIDE SEQUENCE [LARGE SCALE GENOMIC DNA]</scope>
    <source>
        <strain evidence="1">SL10</strain>
    </source>
</reference>
<sequence>MEPIEGDVRHVLHVRRPPYLHPFAAAAVLRAAPEQRLPQQREQQRQERPLLLLLLRFSSLFLAPFLDSQASCRSRAAAAAAAASSWEHVAIGGG</sequence>
<dbReference type="AlphaFoldDB" id="A0A0E0J6X4"/>
<accession>A0A0E0J6X4</accession>
<organism evidence="1">
    <name type="scientific">Oryza nivara</name>
    <name type="common">Indian wild rice</name>
    <name type="synonym">Oryza sativa f. spontanea</name>
    <dbReference type="NCBI Taxonomy" id="4536"/>
    <lineage>
        <taxon>Eukaryota</taxon>
        <taxon>Viridiplantae</taxon>
        <taxon>Streptophyta</taxon>
        <taxon>Embryophyta</taxon>
        <taxon>Tracheophyta</taxon>
        <taxon>Spermatophyta</taxon>
        <taxon>Magnoliopsida</taxon>
        <taxon>Liliopsida</taxon>
        <taxon>Poales</taxon>
        <taxon>Poaceae</taxon>
        <taxon>BOP clade</taxon>
        <taxon>Oryzoideae</taxon>
        <taxon>Oryzeae</taxon>
        <taxon>Oryzinae</taxon>
        <taxon>Oryza</taxon>
    </lineage>
</organism>
<evidence type="ECO:0000313" key="2">
    <source>
        <dbReference type="Proteomes" id="UP000006591"/>
    </source>
</evidence>
<proteinExistence type="predicted"/>
<name>A0A0E0J6X4_ORYNI</name>
<dbReference type="HOGENOM" id="CLU_2389903_0_0_1"/>
<dbReference type="Gramene" id="ONIVA12G02980.1">
    <property type="protein sequence ID" value="ONIVA12G02980.1"/>
    <property type="gene ID" value="ONIVA12G02980"/>
</dbReference>
<dbReference type="EnsemblPlants" id="ONIVA12G02980.1">
    <property type="protein sequence ID" value="ONIVA12G02980.1"/>
    <property type="gene ID" value="ONIVA12G02980"/>
</dbReference>
<evidence type="ECO:0000313" key="1">
    <source>
        <dbReference type="EnsemblPlants" id="ONIVA12G02980.1"/>
    </source>
</evidence>
<reference evidence="1" key="1">
    <citation type="submission" date="2015-04" db="UniProtKB">
        <authorList>
            <consortium name="EnsemblPlants"/>
        </authorList>
    </citation>
    <scope>IDENTIFICATION</scope>
    <source>
        <strain evidence="1">SL10</strain>
    </source>
</reference>
<dbReference type="Proteomes" id="UP000006591">
    <property type="component" value="Chromosome 12"/>
</dbReference>
<dbReference type="eggNOG" id="ENOG502R5I2">
    <property type="taxonomic scope" value="Eukaryota"/>
</dbReference>
<protein>
    <submittedName>
        <fullName evidence="1">Uncharacterized protein</fullName>
    </submittedName>
</protein>